<evidence type="ECO:0000313" key="2">
    <source>
        <dbReference type="EMBL" id="ERJ87903.1"/>
    </source>
</evidence>
<sequence length="282" mass="30407">MKTETTSGGMGKLILRLILSILLVFSLLGTVGCAVGISVLHSPSQLIAQMHKQNAGQKVYDSLQTRFTTDYNTTAVPANVYMDAISVDWLEQCMEQKLTALYGADSDLLDFSALESSITDYFEKYAEENHYVKDDTYNEKLQETIDNGEKIISDATDLLRKDTLQKAGYLSKLEKLRTLTFAGAGVCGVLTVLLLVLLRNSYWIGTGCFGAGALLTVGAGVVFGTGVIHRFVLKEAAVYAVVTGTMTALTTAVLVAGIVLLAIGVVLLVRLVRRVAADPTPQ</sequence>
<reference evidence="2 3" key="1">
    <citation type="submission" date="2013-07" db="EMBL/GenBank/DDBJ databases">
        <authorList>
            <person name="Weinstock G."/>
            <person name="Sodergren E."/>
            <person name="Wylie T."/>
            <person name="Fulton L."/>
            <person name="Fulton R."/>
            <person name="Fronick C."/>
            <person name="O'Laughlin M."/>
            <person name="Godfrey J."/>
            <person name="Miner T."/>
            <person name="Herter B."/>
            <person name="Appelbaum E."/>
            <person name="Cordes M."/>
            <person name="Lek S."/>
            <person name="Wollam A."/>
            <person name="Pepin K.H."/>
            <person name="Palsikar V.B."/>
            <person name="Mitreva M."/>
            <person name="Wilson R.K."/>
        </authorList>
    </citation>
    <scope>NUCLEOTIDE SEQUENCE [LARGE SCALE GENOMIC DNA]</scope>
    <source>
        <strain evidence="2 3">ATCC 27760</strain>
    </source>
</reference>
<gene>
    <name evidence="2" type="ORF">RUMCAL_03215</name>
</gene>
<dbReference type="OrthoDB" id="1819166at2"/>
<dbReference type="Proteomes" id="UP000016662">
    <property type="component" value="Unassembled WGS sequence"/>
</dbReference>
<feature type="transmembrane region" description="Helical" evidence="1">
    <location>
        <begin position="176"/>
        <end position="196"/>
    </location>
</feature>
<keyword evidence="1" id="KW-1133">Transmembrane helix</keyword>
<feature type="transmembrane region" description="Helical" evidence="1">
    <location>
        <begin position="202"/>
        <end position="224"/>
    </location>
</feature>
<dbReference type="eggNOG" id="ENOG5030UMG">
    <property type="taxonomic scope" value="Bacteria"/>
</dbReference>
<dbReference type="RefSeq" id="WP_021681444.1">
    <property type="nucleotide sequence ID" value="NZ_KI260351.1"/>
</dbReference>
<dbReference type="PROSITE" id="PS51257">
    <property type="entry name" value="PROKAR_LIPOPROTEIN"/>
    <property type="match status" value="1"/>
</dbReference>
<dbReference type="EMBL" id="AWVF01000426">
    <property type="protein sequence ID" value="ERJ87903.1"/>
    <property type="molecule type" value="Genomic_DNA"/>
</dbReference>
<feature type="transmembrane region" description="Helical" evidence="1">
    <location>
        <begin position="13"/>
        <end position="40"/>
    </location>
</feature>
<keyword evidence="3" id="KW-1185">Reference proteome</keyword>
<accession>U2LLA7</accession>
<dbReference type="STRING" id="411473.RUMCAL_03215"/>
<organism evidence="2 3">
    <name type="scientific">Ruminococcus callidus ATCC 27760</name>
    <dbReference type="NCBI Taxonomy" id="411473"/>
    <lineage>
        <taxon>Bacteria</taxon>
        <taxon>Bacillati</taxon>
        <taxon>Bacillota</taxon>
        <taxon>Clostridia</taxon>
        <taxon>Eubacteriales</taxon>
        <taxon>Oscillospiraceae</taxon>
        <taxon>Ruminococcus</taxon>
    </lineage>
</organism>
<evidence type="ECO:0000313" key="3">
    <source>
        <dbReference type="Proteomes" id="UP000016662"/>
    </source>
</evidence>
<feature type="non-terminal residue" evidence="2">
    <location>
        <position position="282"/>
    </location>
</feature>
<dbReference type="AlphaFoldDB" id="U2LLA7"/>
<name>U2LLA7_9FIRM</name>
<evidence type="ECO:0000256" key="1">
    <source>
        <dbReference type="SAM" id="Phobius"/>
    </source>
</evidence>
<feature type="transmembrane region" description="Helical" evidence="1">
    <location>
        <begin position="236"/>
        <end position="269"/>
    </location>
</feature>
<keyword evidence="1" id="KW-0812">Transmembrane</keyword>
<dbReference type="HOGENOM" id="CLU_988725_0_0_9"/>
<keyword evidence="1" id="KW-0472">Membrane</keyword>
<protein>
    <submittedName>
        <fullName evidence="2">Uncharacterized protein</fullName>
    </submittedName>
</protein>
<comment type="caution">
    <text evidence="2">The sequence shown here is derived from an EMBL/GenBank/DDBJ whole genome shotgun (WGS) entry which is preliminary data.</text>
</comment>
<proteinExistence type="predicted"/>